<feature type="region of interest" description="Disordered" evidence="2">
    <location>
        <begin position="1"/>
        <end position="165"/>
    </location>
</feature>
<organism evidence="3 4">
    <name type="scientific">Candidula unifasciata</name>
    <dbReference type="NCBI Taxonomy" id="100452"/>
    <lineage>
        <taxon>Eukaryota</taxon>
        <taxon>Metazoa</taxon>
        <taxon>Spiralia</taxon>
        <taxon>Lophotrochozoa</taxon>
        <taxon>Mollusca</taxon>
        <taxon>Gastropoda</taxon>
        <taxon>Heterobranchia</taxon>
        <taxon>Euthyneura</taxon>
        <taxon>Panpulmonata</taxon>
        <taxon>Eupulmonata</taxon>
        <taxon>Stylommatophora</taxon>
        <taxon>Helicina</taxon>
        <taxon>Helicoidea</taxon>
        <taxon>Geomitridae</taxon>
        <taxon>Candidula</taxon>
    </lineage>
</organism>
<dbReference type="OrthoDB" id="6288856at2759"/>
<keyword evidence="1" id="KW-0175">Coiled coil</keyword>
<accession>A0A8S3ZBC6</accession>
<feature type="compositionally biased region" description="Basic and acidic residues" evidence="2">
    <location>
        <begin position="1"/>
        <end position="23"/>
    </location>
</feature>
<feature type="non-terminal residue" evidence="3">
    <location>
        <position position="229"/>
    </location>
</feature>
<gene>
    <name evidence="3" type="ORF">CUNI_LOCUS12425</name>
</gene>
<evidence type="ECO:0000313" key="4">
    <source>
        <dbReference type="Proteomes" id="UP000678393"/>
    </source>
</evidence>
<keyword evidence="4" id="KW-1185">Reference proteome</keyword>
<evidence type="ECO:0000256" key="2">
    <source>
        <dbReference type="SAM" id="MobiDB-lite"/>
    </source>
</evidence>
<protein>
    <submittedName>
        <fullName evidence="3">Uncharacterized protein</fullName>
    </submittedName>
</protein>
<evidence type="ECO:0000313" key="3">
    <source>
        <dbReference type="EMBL" id="CAG5126867.1"/>
    </source>
</evidence>
<dbReference type="AlphaFoldDB" id="A0A8S3ZBC6"/>
<evidence type="ECO:0000256" key="1">
    <source>
        <dbReference type="SAM" id="Coils"/>
    </source>
</evidence>
<reference evidence="3" key="1">
    <citation type="submission" date="2021-04" db="EMBL/GenBank/DDBJ databases">
        <authorList>
            <consortium name="Molecular Ecology Group"/>
        </authorList>
    </citation>
    <scope>NUCLEOTIDE SEQUENCE</scope>
</reference>
<sequence>FCELKPDVAPEAERTAESCERDSNFNNSANQMGQGGEGNTNENANSHRSTERGSIHRGDACIQSSRVPSSRSFHPESGNRTHSYDRGTTPSRGVDQSGSRSFYQSTSKDSSYFESRDYHSKEDSSHNRSKDPGSVDSSQMSARYTRIHQPGPNSPSRPESTTIPKFKTLQDQQVSWLEMFKVIEQQHRTELQSQYLEHQKVLQEMQRNMEKELMKQQDTLKQRLMSHRE</sequence>
<proteinExistence type="predicted"/>
<feature type="coiled-coil region" evidence="1">
    <location>
        <begin position="188"/>
        <end position="222"/>
    </location>
</feature>
<feature type="compositionally biased region" description="Polar residues" evidence="2">
    <location>
        <begin position="62"/>
        <end position="72"/>
    </location>
</feature>
<comment type="caution">
    <text evidence="3">The sequence shown here is derived from an EMBL/GenBank/DDBJ whole genome shotgun (WGS) entry which is preliminary data.</text>
</comment>
<dbReference type="Proteomes" id="UP000678393">
    <property type="component" value="Unassembled WGS sequence"/>
</dbReference>
<feature type="compositionally biased region" description="Polar residues" evidence="2">
    <location>
        <begin position="86"/>
        <end position="113"/>
    </location>
</feature>
<feature type="non-terminal residue" evidence="3">
    <location>
        <position position="1"/>
    </location>
</feature>
<feature type="compositionally biased region" description="Basic and acidic residues" evidence="2">
    <location>
        <begin position="114"/>
        <end position="133"/>
    </location>
</feature>
<feature type="compositionally biased region" description="Polar residues" evidence="2">
    <location>
        <begin position="154"/>
        <end position="165"/>
    </location>
</feature>
<feature type="compositionally biased region" description="Basic and acidic residues" evidence="2">
    <location>
        <begin position="73"/>
        <end position="85"/>
    </location>
</feature>
<name>A0A8S3ZBC6_9EUPU</name>
<dbReference type="EMBL" id="CAJHNH020002482">
    <property type="protein sequence ID" value="CAG5126867.1"/>
    <property type="molecule type" value="Genomic_DNA"/>
</dbReference>
<feature type="compositionally biased region" description="Basic and acidic residues" evidence="2">
    <location>
        <begin position="48"/>
        <end position="59"/>
    </location>
</feature>